<dbReference type="PANTHER" id="PTHR46708">
    <property type="entry name" value="TENASCIN"/>
    <property type="match status" value="1"/>
</dbReference>
<comment type="caution">
    <text evidence="5">The sequence shown here is derived from an EMBL/GenBank/DDBJ whole genome shotgun (WGS) entry which is preliminary data.</text>
</comment>
<sequence>MLGWLYTVVLLSVVCISVAELGDDADDAAVIPPTPITMSKVLISKNKMKLQWNWPFERRHFIVQYNNNSVEVNDNWVLLTNLLPYTNYSIVVLACTDSCVNVFGPEVYRTKMGSPGLVENFDLSQANASHVLLSWDAPLVPAGPNQFYQVQILDHDSATVVKTTATNIFLPRPACENGGSSTSQKVFVRGVSVDPEAASVQYYGNTSSSVILYVDCLWESSKELAREFKVDKMVVSKTSIKLWWKAAKNDSYYLVTYNEQSARVRGTSVVLANLTPNTLYTIRVSACSADGDCAVSTLPLKVRTKLGMPDKVENLGVTKVNATTFLVSWQPPSTTSVPELFYRVRIQSSLMEAERTFDTDRSEALIQTADCEVEESSASYTAIVTAVNPNEGNELVGEPVNATVFIACARFEVPPPQLPYVASIDIGSTWIKLQWSSTLANTGTYYFAAFNGDAVRVTDSQMLLQDLFPNTSYVVQLYECLQNCTSFFGPVSMQTRALIPISVSDLSIVEVNSTHFRINWQPPLVLAESNLTYQLTLGGLEVITDSTNFTEPKLICKPKGSLLTASVKLAHFTHSVYASESVSITTPHPCLRLESTFTQVLTHDSFIFLEWTPVDAGNSESVYKISYNDKVIEVNKTAVQLENLEPSTMYEIQAAICISGECYNLIKPLTVHTHPRQLIPPKPLIMELINSSHALLSWTPNPVFDNENCSYSVQIKFSNSSLLTTSADSLSKTMALPTSHDVYPNSSSYVIEVVSSKKVCSPSDQPPVISVLQETFDVKELINDSELPMRIEKVVALPTTIELEWNGTDIVHYSVLCNQFATNVSLPHIELTGLVPGSDYSIEILKCLHGSCNTSAIAPFTIRTPPQLVSVQNVNFISASPQVMNISWQPPDSWQPSDGIDWRYQVLVNVDSVKSLESISPKPFMMVRLPEFDTQLEVVAHIMPISLDNRNLIGLQTVASISLQASPKAFINQIDAGSEQITLTWSDYAAGNDSVYAIKCNETISDWSNDTSMSATISDLAPDSVYSLQLLKCSRHACGQLIGSSVVRTHKSDRLPIRVDKLEMQIMNSTHVHLNWSAPMVDEVNSSYLAYQVRLVQTAQTNGTEIYLPNACQSVLRPDTYEIAVQATGRIAAWTSIARRCQPDPVFGNYYDGQAYPATNIIIFVALAGFLVGAAVCACSCRTFTYTYKVKGDRS</sequence>
<dbReference type="InterPro" id="IPR003961">
    <property type="entry name" value="FN3_dom"/>
</dbReference>
<organism evidence="5 6">
    <name type="scientific">Parthenolecanium corni</name>
    <dbReference type="NCBI Taxonomy" id="536013"/>
    <lineage>
        <taxon>Eukaryota</taxon>
        <taxon>Metazoa</taxon>
        <taxon>Ecdysozoa</taxon>
        <taxon>Arthropoda</taxon>
        <taxon>Hexapoda</taxon>
        <taxon>Insecta</taxon>
        <taxon>Pterygota</taxon>
        <taxon>Neoptera</taxon>
        <taxon>Paraneoptera</taxon>
        <taxon>Hemiptera</taxon>
        <taxon>Sternorrhyncha</taxon>
        <taxon>Coccoidea</taxon>
        <taxon>Coccidae</taxon>
        <taxon>Parthenolecanium</taxon>
    </lineage>
</organism>
<keyword evidence="6" id="KW-1185">Reference proteome</keyword>
<dbReference type="SMART" id="SM00060">
    <property type="entry name" value="FN3"/>
    <property type="match status" value="9"/>
</dbReference>
<keyword evidence="3" id="KW-0732">Signal</keyword>
<dbReference type="EMBL" id="JBBCAQ010000032">
    <property type="protein sequence ID" value="KAK7583987.1"/>
    <property type="molecule type" value="Genomic_DNA"/>
</dbReference>
<reference evidence="5 6" key="1">
    <citation type="submission" date="2024-03" db="EMBL/GenBank/DDBJ databases">
        <title>Adaptation during the transition from Ophiocordyceps entomopathogen to insect associate is accompanied by gene loss and intensified selection.</title>
        <authorList>
            <person name="Ward C.M."/>
            <person name="Onetto C.A."/>
            <person name="Borneman A.R."/>
        </authorList>
    </citation>
    <scope>NUCLEOTIDE SEQUENCE [LARGE SCALE GENOMIC DNA]</scope>
    <source>
        <strain evidence="5">AWRI1</strain>
        <tissue evidence="5">Single Adult Female</tissue>
    </source>
</reference>
<keyword evidence="1" id="KW-0677">Repeat</keyword>
<dbReference type="PANTHER" id="PTHR46708:SF2">
    <property type="entry name" value="FIBRONECTIN TYPE-III DOMAIN-CONTAINING PROTEIN"/>
    <property type="match status" value="1"/>
</dbReference>
<dbReference type="SUPFAM" id="SSF49265">
    <property type="entry name" value="Fibronectin type III"/>
    <property type="match status" value="6"/>
</dbReference>
<feature type="transmembrane region" description="Helical" evidence="2">
    <location>
        <begin position="1161"/>
        <end position="1185"/>
    </location>
</feature>
<feature type="signal peptide" evidence="3">
    <location>
        <begin position="1"/>
        <end position="19"/>
    </location>
</feature>
<dbReference type="Gene3D" id="2.60.40.10">
    <property type="entry name" value="Immunoglobulins"/>
    <property type="match status" value="4"/>
</dbReference>
<dbReference type="Pfam" id="PF00041">
    <property type="entry name" value="fn3"/>
    <property type="match status" value="1"/>
</dbReference>
<feature type="domain" description="Fibronectin type-III" evidence="4">
    <location>
        <begin position="311"/>
        <end position="410"/>
    </location>
</feature>
<feature type="domain" description="Fibronectin type-III" evidence="4">
    <location>
        <begin position="226"/>
        <end position="307"/>
    </location>
</feature>
<keyword evidence="2" id="KW-0472">Membrane</keyword>
<evidence type="ECO:0000259" key="4">
    <source>
        <dbReference type="PROSITE" id="PS50853"/>
    </source>
</evidence>
<accession>A0AAN9TD85</accession>
<evidence type="ECO:0000256" key="2">
    <source>
        <dbReference type="SAM" id="Phobius"/>
    </source>
</evidence>
<dbReference type="CDD" id="cd00063">
    <property type="entry name" value="FN3"/>
    <property type="match status" value="4"/>
</dbReference>
<feature type="chain" id="PRO_5042823199" description="Fibronectin type-III domain-containing protein" evidence="3">
    <location>
        <begin position="20"/>
        <end position="1195"/>
    </location>
</feature>
<keyword evidence="2" id="KW-0812">Transmembrane</keyword>
<evidence type="ECO:0000313" key="5">
    <source>
        <dbReference type="EMBL" id="KAK7583987.1"/>
    </source>
</evidence>
<dbReference type="InterPro" id="IPR036116">
    <property type="entry name" value="FN3_sf"/>
</dbReference>
<keyword evidence="2" id="KW-1133">Transmembrane helix</keyword>
<feature type="domain" description="Fibronectin type-III" evidence="4">
    <location>
        <begin position="32"/>
        <end position="115"/>
    </location>
</feature>
<dbReference type="InterPro" id="IPR013783">
    <property type="entry name" value="Ig-like_fold"/>
</dbReference>
<evidence type="ECO:0000256" key="1">
    <source>
        <dbReference type="ARBA" id="ARBA00022737"/>
    </source>
</evidence>
<gene>
    <name evidence="5" type="ORF">V9T40_004950</name>
</gene>
<dbReference type="InterPro" id="IPR050991">
    <property type="entry name" value="ECM_Regulatory_Proteins"/>
</dbReference>
<evidence type="ECO:0000256" key="3">
    <source>
        <dbReference type="SAM" id="SignalP"/>
    </source>
</evidence>
<protein>
    <recommendedName>
        <fullName evidence="4">Fibronectin type-III domain-containing protein</fullName>
    </recommendedName>
</protein>
<dbReference type="AlphaFoldDB" id="A0AAN9TD85"/>
<dbReference type="PROSITE" id="PS50853">
    <property type="entry name" value="FN3"/>
    <property type="match status" value="3"/>
</dbReference>
<proteinExistence type="predicted"/>
<dbReference type="Proteomes" id="UP001367676">
    <property type="component" value="Unassembled WGS sequence"/>
</dbReference>
<name>A0AAN9TD85_9HEMI</name>
<evidence type="ECO:0000313" key="6">
    <source>
        <dbReference type="Proteomes" id="UP001367676"/>
    </source>
</evidence>